<feature type="domain" description="PNPLA" evidence="5">
    <location>
        <begin position="27"/>
        <end position="240"/>
    </location>
</feature>
<evidence type="ECO:0000256" key="4">
    <source>
        <dbReference type="PROSITE-ProRule" id="PRU01161"/>
    </source>
</evidence>
<comment type="caution">
    <text evidence="4">Lacks conserved residue(s) required for the propagation of feature annotation.</text>
</comment>
<feature type="active site" description="Nucleophile" evidence="4">
    <location>
        <position position="65"/>
    </location>
</feature>
<keyword evidence="1 4" id="KW-0378">Hydrolase</keyword>
<feature type="active site" description="Proton acceptor" evidence="4">
    <location>
        <position position="227"/>
    </location>
</feature>
<dbReference type="GO" id="GO:0016042">
    <property type="term" value="P:lipid catabolic process"/>
    <property type="evidence" value="ECO:0007669"/>
    <property type="project" value="UniProtKB-UniRule"/>
</dbReference>
<dbReference type="PROSITE" id="PS51635">
    <property type="entry name" value="PNPLA"/>
    <property type="match status" value="1"/>
</dbReference>
<accession>A0A1C2EDP8</accession>
<dbReference type="OrthoDB" id="9798773at2"/>
<dbReference type="STRING" id="158627.BW687_21305"/>
<evidence type="ECO:0000256" key="1">
    <source>
        <dbReference type="ARBA" id="ARBA00022801"/>
    </source>
</evidence>
<dbReference type="Proteomes" id="UP000095143">
    <property type="component" value="Unassembled WGS sequence"/>
</dbReference>
<dbReference type="AlphaFoldDB" id="A0A1C2EDP8"/>
<protein>
    <submittedName>
        <fullName evidence="6">Patatin</fullName>
    </submittedName>
</protein>
<feature type="short sequence motif" description="DGA/G" evidence="4">
    <location>
        <begin position="227"/>
        <end position="229"/>
    </location>
</feature>
<proteinExistence type="predicted"/>
<organism evidence="6 7">
    <name type="scientific">Pseudomonas graminis</name>
    <dbReference type="NCBI Taxonomy" id="158627"/>
    <lineage>
        <taxon>Bacteria</taxon>
        <taxon>Pseudomonadati</taxon>
        <taxon>Pseudomonadota</taxon>
        <taxon>Gammaproteobacteria</taxon>
        <taxon>Pseudomonadales</taxon>
        <taxon>Pseudomonadaceae</taxon>
        <taxon>Pseudomonas</taxon>
    </lineage>
</organism>
<dbReference type="Gene3D" id="3.40.1090.10">
    <property type="entry name" value="Cytosolic phospholipase A2 catalytic domain"/>
    <property type="match status" value="1"/>
</dbReference>
<evidence type="ECO:0000256" key="2">
    <source>
        <dbReference type="ARBA" id="ARBA00022963"/>
    </source>
</evidence>
<dbReference type="EMBL" id="MDEN01000052">
    <property type="protein sequence ID" value="OCX25073.1"/>
    <property type="molecule type" value="Genomic_DNA"/>
</dbReference>
<keyword evidence="3 4" id="KW-0443">Lipid metabolism</keyword>
<comment type="caution">
    <text evidence="6">The sequence shown here is derived from an EMBL/GenBank/DDBJ whole genome shotgun (WGS) entry which is preliminary data.</text>
</comment>
<dbReference type="InterPro" id="IPR002641">
    <property type="entry name" value="PNPLA_dom"/>
</dbReference>
<dbReference type="InterPro" id="IPR016035">
    <property type="entry name" value="Acyl_Trfase/lysoPLipase"/>
</dbReference>
<name>A0A1C2EDP8_9PSED</name>
<evidence type="ECO:0000313" key="6">
    <source>
        <dbReference type="EMBL" id="OCX25073.1"/>
    </source>
</evidence>
<reference evidence="6 7" key="1">
    <citation type="submission" date="2016-08" db="EMBL/GenBank/DDBJ databases">
        <title>Whole genome sequence of Pseudomonas graminis strain UASWS1507, a potential biological control agent for agriculture.</title>
        <authorList>
            <person name="Crovadore J."/>
            <person name="Calmin G."/>
            <person name="Chablais R."/>
            <person name="Cochard B."/>
            <person name="Lefort F."/>
        </authorList>
    </citation>
    <scope>NUCLEOTIDE SEQUENCE [LARGE SCALE GENOMIC DNA]</scope>
    <source>
        <strain evidence="6 7">UASWS1507</strain>
    </source>
</reference>
<gene>
    <name evidence="6" type="ORF">BBI10_03720</name>
</gene>
<dbReference type="PANTHER" id="PTHR14226:SF57">
    <property type="entry name" value="BLR7027 PROTEIN"/>
    <property type="match status" value="1"/>
</dbReference>
<dbReference type="PANTHER" id="PTHR14226">
    <property type="entry name" value="NEUROPATHY TARGET ESTERASE/SWISS CHEESE D.MELANOGASTER"/>
    <property type="match status" value="1"/>
</dbReference>
<dbReference type="RefSeq" id="WP_065986868.1">
    <property type="nucleotide sequence ID" value="NZ_MDEN01000052.1"/>
</dbReference>
<dbReference type="SUPFAM" id="SSF52151">
    <property type="entry name" value="FabD/lysophospholipase-like"/>
    <property type="match status" value="1"/>
</dbReference>
<evidence type="ECO:0000259" key="5">
    <source>
        <dbReference type="PROSITE" id="PS51635"/>
    </source>
</evidence>
<sequence>MTTSAIEQQAVRDDSAISPGVEPITGLILSGGGARAAYQVGVLAGIADLLPVGAKNPFPVIVGTSAGAINAVKLASGAAQFRTAVHELTDFWQGFRSHQVLRSDWPGVVRQAARFFGRSLLGIGRQQVPVALLDSSPLKDLLTARLNLDGIQEAIEAKHLRAVAITAFGYESGQAVTFYQGKGTIESWLRHRRIGLPTRLTIDHLLASSAIPLLFAPVKLGQEYFGDGAVRQSAPISPALHLGANRVLVVGVSGNPRGPGANPPVPRAVRGTQPSLAQIGGHMLNSTFIDSLESDIELLERLNLVSRMLPGPDEPRPQSSESTPIQSLAPVEVLVISPSQPIDEIAARHRRELPPALRTFLRGPGATKTSGAGVLSYLLFESGYCSELIELGRRDAMAQKEELKRFLRLD</sequence>
<keyword evidence="2 4" id="KW-0442">Lipid degradation</keyword>
<dbReference type="InterPro" id="IPR050301">
    <property type="entry name" value="NTE"/>
</dbReference>
<dbReference type="GO" id="GO:0016787">
    <property type="term" value="F:hydrolase activity"/>
    <property type="evidence" value="ECO:0007669"/>
    <property type="project" value="UniProtKB-UniRule"/>
</dbReference>
<evidence type="ECO:0000256" key="3">
    <source>
        <dbReference type="ARBA" id="ARBA00023098"/>
    </source>
</evidence>
<evidence type="ECO:0000313" key="7">
    <source>
        <dbReference type="Proteomes" id="UP000095143"/>
    </source>
</evidence>
<feature type="short sequence motif" description="GXSXG" evidence="4">
    <location>
        <begin position="63"/>
        <end position="67"/>
    </location>
</feature>
<dbReference type="Pfam" id="PF01734">
    <property type="entry name" value="Patatin"/>
    <property type="match status" value="1"/>
</dbReference>